<dbReference type="FunFam" id="3.30.160.60:FF:000475">
    <property type="entry name" value="zinc finger protein 32 isoform X1"/>
    <property type="match status" value="1"/>
</dbReference>
<keyword evidence="8" id="KW-0539">Nucleus</keyword>
<dbReference type="Pfam" id="PF00096">
    <property type="entry name" value="zf-C2H2"/>
    <property type="match status" value="6"/>
</dbReference>
<evidence type="ECO:0000256" key="1">
    <source>
        <dbReference type="ARBA" id="ARBA00004123"/>
    </source>
</evidence>
<proteinExistence type="inferred from homology"/>
<accession>A0A2J7R1I0</accession>
<dbReference type="InParanoid" id="A0A2J7R1I0"/>
<keyword evidence="6" id="KW-0862">Zinc</keyword>
<keyword evidence="5 9" id="KW-0863">Zinc-finger</keyword>
<dbReference type="InterPro" id="IPR013087">
    <property type="entry name" value="Znf_C2H2_type"/>
</dbReference>
<evidence type="ECO:0000256" key="8">
    <source>
        <dbReference type="ARBA" id="ARBA00023242"/>
    </source>
</evidence>
<dbReference type="InterPro" id="IPR050717">
    <property type="entry name" value="C2H2-ZF_Transcription_Reg"/>
</dbReference>
<dbReference type="PANTHER" id="PTHR14196:SF12">
    <property type="entry name" value="ZINC FINGER PROTEIN 208-LIKE"/>
    <property type="match status" value="1"/>
</dbReference>
<evidence type="ECO:0000259" key="10">
    <source>
        <dbReference type="PROSITE" id="PS50157"/>
    </source>
</evidence>
<dbReference type="AlphaFoldDB" id="A0A2J7R1I0"/>
<evidence type="ECO:0000313" key="12">
    <source>
        <dbReference type="Proteomes" id="UP000235965"/>
    </source>
</evidence>
<dbReference type="SUPFAM" id="SSF57667">
    <property type="entry name" value="beta-beta-alpha zinc fingers"/>
    <property type="match status" value="4"/>
</dbReference>
<feature type="domain" description="C2H2-type" evidence="10">
    <location>
        <begin position="271"/>
        <end position="298"/>
    </location>
</feature>
<feature type="domain" description="C2H2-type" evidence="10">
    <location>
        <begin position="215"/>
        <end position="242"/>
    </location>
</feature>
<reference evidence="11 12" key="1">
    <citation type="submission" date="2017-12" db="EMBL/GenBank/DDBJ databases">
        <title>Hemimetabolous genomes reveal molecular basis of termite eusociality.</title>
        <authorList>
            <person name="Harrison M.C."/>
            <person name="Jongepier E."/>
            <person name="Robertson H.M."/>
            <person name="Arning N."/>
            <person name="Bitard-Feildel T."/>
            <person name="Chao H."/>
            <person name="Childers C.P."/>
            <person name="Dinh H."/>
            <person name="Doddapaneni H."/>
            <person name="Dugan S."/>
            <person name="Gowin J."/>
            <person name="Greiner C."/>
            <person name="Han Y."/>
            <person name="Hu H."/>
            <person name="Hughes D.S.T."/>
            <person name="Huylmans A.-K."/>
            <person name="Kemena C."/>
            <person name="Kremer L.P.M."/>
            <person name="Lee S.L."/>
            <person name="Lopez-Ezquerra A."/>
            <person name="Mallet L."/>
            <person name="Monroy-Kuhn J.M."/>
            <person name="Moser A."/>
            <person name="Murali S.C."/>
            <person name="Muzny D.M."/>
            <person name="Otani S."/>
            <person name="Piulachs M.-D."/>
            <person name="Poelchau M."/>
            <person name="Qu J."/>
            <person name="Schaub F."/>
            <person name="Wada-Katsumata A."/>
            <person name="Worley K.C."/>
            <person name="Xie Q."/>
            <person name="Ylla G."/>
            <person name="Poulsen M."/>
            <person name="Gibbs R.A."/>
            <person name="Schal C."/>
            <person name="Richards S."/>
            <person name="Belles X."/>
            <person name="Korb J."/>
            <person name="Bornberg-Bauer E."/>
        </authorList>
    </citation>
    <scope>NUCLEOTIDE SEQUENCE [LARGE SCALE GENOMIC DNA]</scope>
    <source>
        <tissue evidence="11">Whole body</tissue>
    </source>
</reference>
<sequence length="381" mass="43831">MSVIKEEPGADTDMGPTLNEFKLVHFKQEDSPVLFCSVKSEFKFEYCSLLDTVLQQDTHGVKQDPESSAVESSSFHKKKHLIAVKQEPQGDAREVRDDTVIKQEPEDEVMIQDHVFCSESGISSRSEHPGNNCSIILGVKQCKSKDNKKVCSNPQRKTYQCDLCTKSFTRQGHLTEHRRIHTGEKPYQCEICNKSFTQRGNLALHLRTHPGEKPFKCDFCTKRFTQRTHLVHHRRTHTGEKPFICDFCNKGFSQQGHLVAHTRTHTGDKPYRCHLCNRRFSSSSYLLVHTRSHSGEKPHKCDSCDKSFMQHRYLVQHSHTHIGAKPYKCEICQKHFPDQGNLARHRRTHAESIHKYVSWKVSNNMEGTLSPALEGHLIDMQ</sequence>
<evidence type="ECO:0000313" key="11">
    <source>
        <dbReference type="EMBL" id="PNF34686.1"/>
    </source>
</evidence>
<dbReference type="FunFam" id="3.30.160.60:FF:000065">
    <property type="entry name" value="B-cell CLL/lymphoma 6, member B"/>
    <property type="match status" value="1"/>
</dbReference>
<keyword evidence="3" id="KW-0479">Metal-binding</keyword>
<dbReference type="GO" id="GO:0005634">
    <property type="term" value="C:nucleus"/>
    <property type="evidence" value="ECO:0007669"/>
    <property type="project" value="UniProtKB-SubCell"/>
</dbReference>
<evidence type="ECO:0000256" key="6">
    <source>
        <dbReference type="ARBA" id="ARBA00022833"/>
    </source>
</evidence>
<dbReference type="FunFam" id="3.30.160.60:FF:000663">
    <property type="entry name" value="Zinc finger protein 45"/>
    <property type="match status" value="1"/>
</dbReference>
<dbReference type="GO" id="GO:0000977">
    <property type="term" value="F:RNA polymerase II transcription regulatory region sequence-specific DNA binding"/>
    <property type="evidence" value="ECO:0007669"/>
    <property type="project" value="TreeGrafter"/>
</dbReference>
<organism evidence="11 12">
    <name type="scientific">Cryptotermes secundus</name>
    <dbReference type="NCBI Taxonomy" id="105785"/>
    <lineage>
        <taxon>Eukaryota</taxon>
        <taxon>Metazoa</taxon>
        <taxon>Ecdysozoa</taxon>
        <taxon>Arthropoda</taxon>
        <taxon>Hexapoda</taxon>
        <taxon>Insecta</taxon>
        <taxon>Pterygota</taxon>
        <taxon>Neoptera</taxon>
        <taxon>Polyneoptera</taxon>
        <taxon>Dictyoptera</taxon>
        <taxon>Blattodea</taxon>
        <taxon>Blattoidea</taxon>
        <taxon>Termitoidae</taxon>
        <taxon>Kalotermitidae</taxon>
        <taxon>Cryptotermitinae</taxon>
        <taxon>Cryptotermes</taxon>
    </lineage>
</organism>
<protein>
    <recommendedName>
        <fullName evidence="10">C2H2-type domain-containing protein</fullName>
    </recommendedName>
</protein>
<dbReference type="OrthoDB" id="654211at2759"/>
<keyword evidence="7" id="KW-0238">DNA-binding</keyword>
<gene>
    <name evidence="11" type="ORF">B7P43_G05465</name>
</gene>
<feature type="domain" description="C2H2-type" evidence="10">
    <location>
        <begin position="159"/>
        <end position="186"/>
    </location>
</feature>
<feature type="domain" description="C2H2-type" evidence="10">
    <location>
        <begin position="299"/>
        <end position="326"/>
    </location>
</feature>
<keyword evidence="4" id="KW-0677">Repeat</keyword>
<dbReference type="FunFam" id="3.30.160.60:FF:002343">
    <property type="entry name" value="Zinc finger protein 33A"/>
    <property type="match status" value="1"/>
</dbReference>
<dbReference type="GO" id="GO:0008270">
    <property type="term" value="F:zinc ion binding"/>
    <property type="evidence" value="ECO:0007669"/>
    <property type="project" value="UniProtKB-KW"/>
</dbReference>
<comment type="caution">
    <text evidence="11">The sequence shown here is derived from an EMBL/GenBank/DDBJ whole genome shotgun (WGS) entry which is preliminary data.</text>
</comment>
<evidence type="ECO:0000256" key="7">
    <source>
        <dbReference type="ARBA" id="ARBA00023125"/>
    </source>
</evidence>
<keyword evidence="12" id="KW-1185">Reference proteome</keyword>
<dbReference type="FunFam" id="3.30.160.60:FF:001049">
    <property type="entry name" value="zinc finger protein 319"/>
    <property type="match status" value="1"/>
</dbReference>
<dbReference type="Gene3D" id="3.30.160.60">
    <property type="entry name" value="Classic Zinc Finger"/>
    <property type="match status" value="7"/>
</dbReference>
<dbReference type="FunFam" id="3.30.160.60:FF:001498">
    <property type="entry name" value="Zinc finger protein 404"/>
    <property type="match status" value="1"/>
</dbReference>
<dbReference type="PROSITE" id="PS50157">
    <property type="entry name" value="ZINC_FINGER_C2H2_2"/>
    <property type="match status" value="7"/>
</dbReference>
<name>A0A2J7R1I0_9NEOP</name>
<dbReference type="FunFam" id="3.30.160.60:FF:000912">
    <property type="entry name" value="Zinc finger protein 660"/>
    <property type="match status" value="1"/>
</dbReference>
<comment type="similarity">
    <text evidence="2">Belongs to the krueppel C2H2-type zinc-finger protein family.</text>
</comment>
<evidence type="ECO:0000256" key="3">
    <source>
        <dbReference type="ARBA" id="ARBA00022723"/>
    </source>
</evidence>
<evidence type="ECO:0000256" key="2">
    <source>
        <dbReference type="ARBA" id="ARBA00006991"/>
    </source>
</evidence>
<evidence type="ECO:0000256" key="4">
    <source>
        <dbReference type="ARBA" id="ARBA00022737"/>
    </source>
</evidence>
<dbReference type="PANTHER" id="PTHR14196">
    <property type="entry name" value="ODD-SKIPPED - RELATED"/>
    <property type="match status" value="1"/>
</dbReference>
<dbReference type="STRING" id="105785.A0A2J7R1I0"/>
<evidence type="ECO:0000256" key="5">
    <source>
        <dbReference type="ARBA" id="ARBA00022771"/>
    </source>
</evidence>
<dbReference type="EMBL" id="NEVH01008206">
    <property type="protein sequence ID" value="PNF34686.1"/>
    <property type="molecule type" value="Genomic_DNA"/>
</dbReference>
<evidence type="ECO:0000256" key="9">
    <source>
        <dbReference type="PROSITE-ProRule" id="PRU00042"/>
    </source>
</evidence>
<feature type="domain" description="C2H2-type" evidence="10">
    <location>
        <begin position="327"/>
        <end position="350"/>
    </location>
</feature>
<feature type="domain" description="C2H2-type" evidence="10">
    <location>
        <begin position="243"/>
        <end position="270"/>
    </location>
</feature>
<dbReference type="PROSITE" id="PS00028">
    <property type="entry name" value="ZINC_FINGER_C2H2_1"/>
    <property type="match status" value="7"/>
</dbReference>
<feature type="domain" description="C2H2-type" evidence="10">
    <location>
        <begin position="187"/>
        <end position="214"/>
    </location>
</feature>
<dbReference type="Proteomes" id="UP000235965">
    <property type="component" value="Unassembled WGS sequence"/>
</dbReference>
<dbReference type="SMART" id="SM00355">
    <property type="entry name" value="ZnF_C2H2"/>
    <property type="match status" value="7"/>
</dbReference>
<dbReference type="GO" id="GO:0045596">
    <property type="term" value="P:negative regulation of cell differentiation"/>
    <property type="evidence" value="ECO:0007669"/>
    <property type="project" value="UniProtKB-ARBA"/>
</dbReference>
<dbReference type="GO" id="GO:0000981">
    <property type="term" value="F:DNA-binding transcription factor activity, RNA polymerase II-specific"/>
    <property type="evidence" value="ECO:0007669"/>
    <property type="project" value="TreeGrafter"/>
</dbReference>
<comment type="subcellular location">
    <subcellularLocation>
        <location evidence="1">Nucleus</location>
    </subcellularLocation>
</comment>
<dbReference type="InterPro" id="IPR036236">
    <property type="entry name" value="Znf_C2H2_sf"/>
</dbReference>